<name>A0A1E8EZ11_9CLOT</name>
<evidence type="ECO:0000256" key="7">
    <source>
        <dbReference type="ARBA" id="ARBA00022694"/>
    </source>
</evidence>
<dbReference type="Pfam" id="PF01300">
    <property type="entry name" value="Sua5_yciO_yrdC"/>
    <property type="match status" value="1"/>
</dbReference>
<feature type="domain" description="YrdC-like" evidence="15">
    <location>
        <begin position="23"/>
        <end position="209"/>
    </location>
</feature>
<evidence type="ECO:0000256" key="11">
    <source>
        <dbReference type="ARBA" id="ARBA00029774"/>
    </source>
</evidence>
<feature type="binding site" evidence="14">
    <location>
        <position position="45"/>
    </location>
    <ligand>
        <name>L-threonine</name>
        <dbReference type="ChEBI" id="CHEBI:57926"/>
    </ligand>
</feature>
<dbReference type="SUPFAM" id="SSF55821">
    <property type="entry name" value="YrdC/RibB"/>
    <property type="match status" value="1"/>
</dbReference>
<evidence type="ECO:0000256" key="9">
    <source>
        <dbReference type="ARBA" id="ARBA00022741"/>
    </source>
</evidence>
<feature type="binding site" evidence="14">
    <location>
        <position position="191"/>
    </location>
    <ligand>
        <name>L-threonine</name>
        <dbReference type="ChEBI" id="CHEBI:57926"/>
    </ligand>
</feature>
<evidence type="ECO:0000256" key="2">
    <source>
        <dbReference type="ARBA" id="ARBA00007663"/>
    </source>
</evidence>
<evidence type="ECO:0000259" key="15">
    <source>
        <dbReference type="PROSITE" id="PS51163"/>
    </source>
</evidence>
<dbReference type="InterPro" id="IPR038385">
    <property type="entry name" value="Sua5/YwlC_C"/>
</dbReference>
<feature type="binding site" evidence="14">
    <location>
        <position position="161"/>
    </location>
    <ligand>
        <name>ATP</name>
        <dbReference type="ChEBI" id="CHEBI:30616"/>
    </ligand>
</feature>
<evidence type="ECO:0000256" key="6">
    <source>
        <dbReference type="ARBA" id="ARBA00022679"/>
    </source>
</evidence>
<feature type="binding site" evidence="14">
    <location>
        <position position="153"/>
    </location>
    <ligand>
        <name>ATP</name>
        <dbReference type="ChEBI" id="CHEBI:30616"/>
    </ligand>
</feature>
<dbReference type="PANTHER" id="PTHR17490:SF16">
    <property type="entry name" value="THREONYLCARBAMOYL-AMP SYNTHASE"/>
    <property type="match status" value="1"/>
</dbReference>
<feature type="binding site" evidence="14">
    <location>
        <position position="131"/>
    </location>
    <ligand>
        <name>L-threonine</name>
        <dbReference type="ChEBI" id="CHEBI:57926"/>
    </ligand>
</feature>
<accession>A0A1E8EZ11</accession>
<keyword evidence="5 13" id="KW-0963">Cytoplasm</keyword>
<evidence type="ECO:0000256" key="5">
    <source>
        <dbReference type="ARBA" id="ARBA00022490"/>
    </source>
</evidence>
<evidence type="ECO:0000313" key="17">
    <source>
        <dbReference type="Proteomes" id="UP000175744"/>
    </source>
</evidence>
<reference evidence="16 17" key="1">
    <citation type="submission" date="2016-06" db="EMBL/GenBank/DDBJ databases">
        <title>Genome sequence of Clostridium acetireducens DSM 10703.</title>
        <authorList>
            <person name="Poehlein A."/>
            <person name="Fluechter S."/>
            <person name="Duerre P."/>
            <person name="Daniel R."/>
        </authorList>
    </citation>
    <scope>NUCLEOTIDE SEQUENCE [LARGE SCALE GENOMIC DNA]</scope>
    <source>
        <strain evidence="16 17">DSM 10703</strain>
    </source>
</reference>
<dbReference type="GO" id="GO:0000049">
    <property type="term" value="F:tRNA binding"/>
    <property type="evidence" value="ECO:0007669"/>
    <property type="project" value="TreeGrafter"/>
</dbReference>
<protein>
    <recommendedName>
        <fullName evidence="4 13">Threonylcarbamoyl-AMP synthase</fullName>
        <shortName evidence="13">TC-AMP synthase</shortName>
        <ecNumber evidence="3 13">2.7.7.87</ecNumber>
    </recommendedName>
    <alternativeName>
        <fullName evidence="11 13">L-threonylcarbamoyladenylate synthase</fullName>
    </alternativeName>
</protein>
<keyword evidence="10 13" id="KW-0067">ATP-binding</keyword>
<dbReference type="NCBIfam" id="TIGR00057">
    <property type="entry name" value="L-threonylcarbamoyladenylate synthase"/>
    <property type="match status" value="1"/>
</dbReference>
<evidence type="ECO:0000313" key="16">
    <source>
        <dbReference type="EMBL" id="OFI06198.1"/>
    </source>
</evidence>
<dbReference type="InterPro" id="IPR017945">
    <property type="entry name" value="DHBP_synth_RibB-like_a/b_dom"/>
</dbReference>
<dbReference type="Proteomes" id="UP000175744">
    <property type="component" value="Unassembled WGS sequence"/>
</dbReference>
<dbReference type="GO" id="GO:0008033">
    <property type="term" value="P:tRNA processing"/>
    <property type="evidence" value="ECO:0007669"/>
    <property type="project" value="UniProtKB-KW"/>
</dbReference>
<dbReference type="PANTHER" id="PTHR17490">
    <property type="entry name" value="SUA5"/>
    <property type="match status" value="1"/>
</dbReference>
<dbReference type="PIRSF" id="PIRSF004930">
    <property type="entry name" value="Tln_factor_SUA5"/>
    <property type="match status" value="1"/>
</dbReference>
<dbReference type="EC" id="2.7.7.87" evidence="3 13"/>
<comment type="function">
    <text evidence="13">Required for the formation of a threonylcarbamoyl group on adenosine at position 37 (t(6)A37) in tRNAs that read codons beginning with adenine.</text>
</comment>
<dbReference type="GO" id="GO:0005737">
    <property type="term" value="C:cytoplasm"/>
    <property type="evidence" value="ECO:0007669"/>
    <property type="project" value="UniProtKB-SubCell"/>
</dbReference>
<comment type="caution">
    <text evidence="16">The sequence shown here is derived from an EMBL/GenBank/DDBJ whole genome shotgun (WGS) entry which is preliminary data.</text>
</comment>
<dbReference type="GO" id="GO:0005524">
    <property type="term" value="F:ATP binding"/>
    <property type="evidence" value="ECO:0007669"/>
    <property type="project" value="UniProtKB-UniRule"/>
</dbReference>
<keyword evidence="17" id="KW-1185">Reference proteome</keyword>
<feature type="binding site" evidence="14">
    <location>
        <position position="72"/>
    </location>
    <ligand>
        <name>ATP</name>
        <dbReference type="ChEBI" id="CHEBI:30616"/>
    </ligand>
</feature>
<organism evidence="16 17">
    <name type="scientific">Clostridium acetireducens DSM 10703</name>
    <dbReference type="NCBI Taxonomy" id="1121290"/>
    <lineage>
        <taxon>Bacteria</taxon>
        <taxon>Bacillati</taxon>
        <taxon>Bacillota</taxon>
        <taxon>Clostridia</taxon>
        <taxon>Eubacteriales</taxon>
        <taxon>Clostridiaceae</taxon>
        <taxon>Clostridium</taxon>
    </lineage>
</organism>
<evidence type="ECO:0000256" key="1">
    <source>
        <dbReference type="ARBA" id="ARBA00004496"/>
    </source>
</evidence>
<dbReference type="Gene3D" id="3.90.870.10">
    <property type="entry name" value="DHBP synthase"/>
    <property type="match status" value="1"/>
</dbReference>
<dbReference type="InterPro" id="IPR010923">
    <property type="entry name" value="T(6)A37_SUA5"/>
</dbReference>
<feature type="binding site" evidence="14">
    <location>
        <position position="247"/>
    </location>
    <ligand>
        <name>ATP</name>
        <dbReference type="ChEBI" id="CHEBI:30616"/>
    </ligand>
</feature>
<dbReference type="FunFam" id="3.90.870.10:FF:000008">
    <property type="entry name" value="Threonylcarbamoyl-AMP synthase"/>
    <property type="match status" value="1"/>
</dbReference>
<dbReference type="Gene3D" id="3.40.50.11030">
    <property type="entry name" value="Threonylcarbamoyl-AMP synthase, C-terminal domain"/>
    <property type="match status" value="1"/>
</dbReference>
<feature type="binding site" evidence="14">
    <location>
        <position position="68"/>
    </location>
    <ligand>
        <name>L-threonine</name>
        <dbReference type="ChEBI" id="CHEBI:57926"/>
    </ligand>
</feature>
<evidence type="ECO:0000256" key="10">
    <source>
        <dbReference type="ARBA" id="ARBA00022840"/>
    </source>
</evidence>
<evidence type="ECO:0000256" key="3">
    <source>
        <dbReference type="ARBA" id="ARBA00012584"/>
    </source>
</evidence>
<sequence>MLKGDEIIMNTKIVMIDSCNIDKKYIKEAADIIKKGGLVAFPTETVYGLGANALDSEAVKKIFQAKGRPQDNPLIVHVSDFDEIDPLVKEIPDIAHKLMNKFWPGPMTIIMKKSDIIPDVTSAGLDSIGIRMPSNKIAKEFIKECKLPIAAPSANISGRPSPTDVERCIEDLNGKIEYIIGGEKCDIGVESTVIDCTNYPACVLRPGGITLEMLKEIDSNIYIDPAIMKKPEKDFKPKAPGMKYRHYAPKAPVKIIQGDLQKTIEKINEMVQNYISENKVVGIMATDETKHKYTKGVVISVGTRKHMETVAQNLFETLRMFDDNNVDVILAEGFEFKGVGIAVMNRLNKSAGFNIIKL</sequence>
<dbReference type="AlphaFoldDB" id="A0A1E8EZ11"/>
<evidence type="ECO:0000256" key="12">
    <source>
        <dbReference type="ARBA" id="ARBA00048366"/>
    </source>
</evidence>
<comment type="subcellular location">
    <subcellularLocation>
        <location evidence="1 13">Cytoplasm</location>
    </subcellularLocation>
</comment>
<comment type="catalytic activity">
    <reaction evidence="12 13">
        <text>L-threonine + hydrogencarbonate + ATP = L-threonylcarbamoyladenylate + diphosphate + H2O</text>
        <dbReference type="Rhea" id="RHEA:36407"/>
        <dbReference type="ChEBI" id="CHEBI:15377"/>
        <dbReference type="ChEBI" id="CHEBI:17544"/>
        <dbReference type="ChEBI" id="CHEBI:30616"/>
        <dbReference type="ChEBI" id="CHEBI:33019"/>
        <dbReference type="ChEBI" id="CHEBI:57926"/>
        <dbReference type="ChEBI" id="CHEBI:73682"/>
        <dbReference type="EC" id="2.7.7.87"/>
    </reaction>
</comment>
<gene>
    <name evidence="16" type="primary">ywlC</name>
    <name evidence="16" type="ORF">CLOACE_12310</name>
</gene>
<keyword evidence="9 13" id="KW-0547">Nucleotide-binding</keyword>
<dbReference type="InterPro" id="IPR006070">
    <property type="entry name" value="Sua5-like_dom"/>
</dbReference>
<dbReference type="GO" id="GO:0003725">
    <property type="term" value="F:double-stranded RNA binding"/>
    <property type="evidence" value="ECO:0007669"/>
    <property type="project" value="UniProtKB-UniRule"/>
</dbReference>
<feature type="binding site" evidence="14">
    <location>
        <position position="151"/>
    </location>
    <ligand>
        <name>L-threonine</name>
        <dbReference type="ChEBI" id="CHEBI:57926"/>
    </ligand>
</feature>
<dbReference type="PROSITE" id="PS51163">
    <property type="entry name" value="YRDC"/>
    <property type="match status" value="1"/>
</dbReference>
<dbReference type="InterPro" id="IPR050156">
    <property type="entry name" value="TC-AMP_synthase_SUA5"/>
</dbReference>
<proteinExistence type="inferred from homology"/>
<dbReference type="STRING" id="1121290.CLAOCE_12310"/>
<dbReference type="GO" id="GO:0061710">
    <property type="term" value="F:L-threonylcarbamoyladenylate synthase"/>
    <property type="evidence" value="ECO:0007669"/>
    <property type="project" value="UniProtKB-EC"/>
</dbReference>
<dbReference type="InterPro" id="IPR005145">
    <property type="entry name" value="Sua5_C"/>
</dbReference>
<dbReference type="GO" id="GO:0006450">
    <property type="term" value="P:regulation of translational fidelity"/>
    <property type="evidence" value="ECO:0007669"/>
    <property type="project" value="TreeGrafter"/>
</dbReference>
<keyword evidence="7 13" id="KW-0819">tRNA processing</keyword>
<dbReference type="Pfam" id="PF03481">
    <property type="entry name" value="Sua5_C"/>
    <property type="match status" value="1"/>
</dbReference>
<evidence type="ECO:0000256" key="8">
    <source>
        <dbReference type="ARBA" id="ARBA00022695"/>
    </source>
</evidence>
<feature type="binding site" evidence="14">
    <location>
        <position position="77"/>
    </location>
    <ligand>
        <name>L-threonine</name>
        <dbReference type="ChEBI" id="CHEBI:57926"/>
    </ligand>
</feature>
<comment type="similarity">
    <text evidence="2 13">Belongs to the SUA5 family.</text>
</comment>
<keyword evidence="8 13" id="KW-0548">Nucleotidyltransferase</keyword>
<evidence type="ECO:0000256" key="4">
    <source>
        <dbReference type="ARBA" id="ARBA00015492"/>
    </source>
</evidence>
<dbReference type="FunFam" id="3.40.50.11030:FF:000001">
    <property type="entry name" value="Threonylcarbamoyl-AMP synthase"/>
    <property type="match status" value="1"/>
</dbReference>
<keyword evidence="6 13" id="KW-0808">Transferase</keyword>
<evidence type="ECO:0000256" key="13">
    <source>
        <dbReference type="PIRNR" id="PIRNR004930"/>
    </source>
</evidence>
<feature type="binding site" evidence="14">
    <location>
        <position position="205"/>
    </location>
    <ligand>
        <name>ATP</name>
        <dbReference type="ChEBI" id="CHEBI:30616"/>
    </ligand>
</feature>
<evidence type="ECO:0000256" key="14">
    <source>
        <dbReference type="PIRSR" id="PIRSR004930-1"/>
    </source>
</evidence>
<dbReference type="PATRIC" id="fig|1121290.3.peg.1215"/>
<dbReference type="EMBL" id="LZFO01000014">
    <property type="protein sequence ID" value="OFI06198.1"/>
    <property type="molecule type" value="Genomic_DNA"/>
</dbReference>